<comment type="subunit">
    <text evidence="8">Homodimer. Polymerizes to form a dynamic ring structure in a strictly GTP-dependent manner. Interacts directly with several other division proteins.</text>
</comment>
<dbReference type="Pfam" id="PF12327">
    <property type="entry name" value="FtsZ_C"/>
    <property type="match status" value="1"/>
</dbReference>
<dbReference type="InterPro" id="IPR037103">
    <property type="entry name" value="Tubulin/FtsZ-like_C"/>
</dbReference>
<dbReference type="InterPro" id="IPR003008">
    <property type="entry name" value="Tubulin_FtsZ_GTPase"/>
</dbReference>
<evidence type="ECO:0000256" key="8">
    <source>
        <dbReference type="HAMAP-Rule" id="MF_00909"/>
    </source>
</evidence>
<comment type="subcellular location">
    <subcellularLocation>
        <location evidence="8">Cytoplasm</location>
    </subcellularLocation>
    <text evidence="8">Assembles at midcell at the inner surface of the cytoplasmic membrane.</text>
</comment>
<comment type="similarity">
    <text evidence="1 8 10">Belongs to the FtsZ family.</text>
</comment>
<keyword evidence="7 8" id="KW-0131">Cell cycle</keyword>
<sequence length="375" mass="39597">MKSFINDAISRASMQATDPSQIPESESGGRQFSAEDQLLLEVLESLRTNIKIIGCGGGGTNTIDRLSEVGVTGAEVYAANTDAQHLLAVHSPNKLLLGRRITRGLGAGALPRVGEDAAREAELELRGALDRSDIVFVTAGMGGGTGTGSAPYVAKLAKDMGALTVAVVTYPFKAEGNIRSENAEWGLERLRESADTVIVIPNDKLLEICPRLAINEAFKVADEVLVRAIKGITELITKPGLVNLDFNDVKTIMKGAGVAMIGLGESDSNKNRVEEAIDAAINSPLIDVDISEATGVLVNITGGNNMSISEAERVASVIQSRVSPNARIIWGAAVDPELGDAVRVMVVITGVKSNNILGPDRNRVKTTAEDVDFID</sequence>
<dbReference type="EMBL" id="LVVT01000007">
    <property type="protein sequence ID" value="TQS83987.1"/>
    <property type="molecule type" value="Genomic_DNA"/>
</dbReference>
<dbReference type="GO" id="GO:0043093">
    <property type="term" value="P:FtsZ-dependent cytokinesis"/>
    <property type="evidence" value="ECO:0007669"/>
    <property type="project" value="UniProtKB-UniRule"/>
</dbReference>
<feature type="domain" description="Tubulin/FtsZ GTPase" evidence="12">
    <location>
        <begin position="49"/>
        <end position="240"/>
    </location>
</feature>
<evidence type="ECO:0000313" key="14">
    <source>
        <dbReference type="EMBL" id="TQS83987.1"/>
    </source>
</evidence>
<evidence type="ECO:0000256" key="6">
    <source>
        <dbReference type="ARBA" id="ARBA00023210"/>
    </source>
</evidence>
<dbReference type="GO" id="GO:0003924">
    <property type="term" value="F:GTPase activity"/>
    <property type="evidence" value="ECO:0007669"/>
    <property type="project" value="UniProtKB-UniRule"/>
</dbReference>
<feature type="region of interest" description="Disordered" evidence="11">
    <location>
        <begin position="9"/>
        <end position="30"/>
    </location>
</feature>
<dbReference type="NCBIfam" id="TIGR00065">
    <property type="entry name" value="ftsZ"/>
    <property type="match status" value="1"/>
</dbReference>
<evidence type="ECO:0000313" key="15">
    <source>
        <dbReference type="Proteomes" id="UP000752814"/>
    </source>
</evidence>
<reference evidence="14" key="1">
    <citation type="submission" date="2016-03" db="EMBL/GenBank/DDBJ databases">
        <authorList>
            <person name="Borrel G."/>
            <person name="Mccann A."/>
            <person name="O'Toole P.W."/>
        </authorList>
    </citation>
    <scope>NUCLEOTIDE SEQUENCE</scope>
    <source>
        <strain evidence="14">183</strain>
    </source>
</reference>
<evidence type="ECO:0000256" key="10">
    <source>
        <dbReference type="RuleBase" id="RU003360"/>
    </source>
</evidence>
<feature type="binding site" evidence="8">
    <location>
        <begin position="144"/>
        <end position="146"/>
    </location>
    <ligand>
        <name>GTP</name>
        <dbReference type="ChEBI" id="CHEBI:37565"/>
    </ligand>
</feature>
<evidence type="ECO:0000256" key="4">
    <source>
        <dbReference type="ARBA" id="ARBA00022741"/>
    </source>
</evidence>
<feature type="binding site" evidence="8">
    <location>
        <begin position="57"/>
        <end position="61"/>
    </location>
    <ligand>
        <name>GTP</name>
        <dbReference type="ChEBI" id="CHEBI:37565"/>
    </ligand>
</feature>
<feature type="domain" description="Tubulin/FtsZ 2-layer sandwich" evidence="13">
    <location>
        <begin position="242"/>
        <end position="360"/>
    </location>
</feature>
<dbReference type="AlphaFoldDB" id="A0A8J8PGG4"/>
<dbReference type="InterPro" id="IPR008280">
    <property type="entry name" value="Tub_FtsZ_C"/>
</dbReference>
<evidence type="ECO:0000256" key="9">
    <source>
        <dbReference type="NCBIfam" id="TIGR00065"/>
    </source>
</evidence>
<organism evidence="14 15">
    <name type="scientific">Candidatus Methanomassiliicoccus intestinalis</name>
    <dbReference type="NCBI Taxonomy" id="1406512"/>
    <lineage>
        <taxon>Archaea</taxon>
        <taxon>Methanobacteriati</taxon>
        <taxon>Thermoplasmatota</taxon>
        <taxon>Thermoplasmata</taxon>
        <taxon>Methanomassiliicoccales</taxon>
        <taxon>Methanomassiliicoccaceae</taxon>
        <taxon>Methanomassiliicoccus</taxon>
    </lineage>
</organism>
<protein>
    <recommendedName>
        <fullName evidence="8 9">Cell division protein FtsZ</fullName>
    </recommendedName>
</protein>
<evidence type="ECO:0000256" key="1">
    <source>
        <dbReference type="ARBA" id="ARBA00009690"/>
    </source>
</evidence>
<dbReference type="HAMAP" id="MF_00909">
    <property type="entry name" value="FtsZ"/>
    <property type="match status" value="1"/>
</dbReference>
<dbReference type="SMART" id="SM00864">
    <property type="entry name" value="Tubulin"/>
    <property type="match status" value="1"/>
</dbReference>
<evidence type="ECO:0000256" key="2">
    <source>
        <dbReference type="ARBA" id="ARBA00022490"/>
    </source>
</evidence>
<feature type="binding site" evidence="8">
    <location>
        <position position="222"/>
    </location>
    <ligand>
        <name>GTP</name>
        <dbReference type="ChEBI" id="CHEBI:37565"/>
    </ligand>
</feature>
<comment type="caution">
    <text evidence="14">The sequence shown here is derived from an EMBL/GenBank/DDBJ whole genome shotgun (WGS) entry which is preliminary data.</text>
</comment>
<dbReference type="GO" id="GO:0051258">
    <property type="term" value="P:protein polymerization"/>
    <property type="evidence" value="ECO:0007669"/>
    <property type="project" value="UniProtKB-UniRule"/>
</dbReference>
<dbReference type="SUPFAM" id="SSF52490">
    <property type="entry name" value="Tubulin nucleotide-binding domain-like"/>
    <property type="match status" value="1"/>
</dbReference>
<dbReference type="InterPro" id="IPR000158">
    <property type="entry name" value="Cell_div_FtsZ"/>
</dbReference>
<dbReference type="InterPro" id="IPR024757">
    <property type="entry name" value="FtsZ_C"/>
</dbReference>
<evidence type="ECO:0000256" key="5">
    <source>
        <dbReference type="ARBA" id="ARBA00023134"/>
    </source>
</evidence>
<dbReference type="PRINTS" id="PR00423">
    <property type="entry name" value="CELLDVISFTSZ"/>
</dbReference>
<dbReference type="GeneID" id="41324099"/>
<keyword evidence="2 8" id="KW-0963">Cytoplasm</keyword>
<dbReference type="InterPro" id="IPR018316">
    <property type="entry name" value="Tubulin/FtsZ_2-layer-sand-dom"/>
</dbReference>
<dbReference type="GO" id="GO:0032153">
    <property type="term" value="C:cell division site"/>
    <property type="evidence" value="ECO:0007669"/>
    <property type="project" value="UniProtKB-UniRule"/>
</dbReference>
<dbReference type="GO" id="GO:0005525">
    <property type="term" value="F:GTP binding"/>
    <property type="evidence" value="ECO:0007669"/>
    <property type="project" value="UniProtKB-UniRule"/>
</dbReference>
<dbReference type="OMA" id="GNPSIGQ"/>
<evidence type="ECO:0000259" key="13">
    <source>
        <dbReference type="SMART" id="SM00865"/>
    </source>
</evidence>
<evidence type="ECO:0000256" key="11">
    <source>
        <dbReference type="SAM" id="MobiDB-lite"/>
    </source>
</evidence>
<dbReference type="FunFam" id="3.40.50.1440:FF:000023">
    <property type="entry name" value="Cell division protein FtsZ"/>
    <property type="match status" value="1"/>
</dbReference>
<dbReference type="SMART" id="SM00865">
    <property type="entry name" value="Tubulin_C"/>
    <property type="match status" value="1"/>
</dbReference>
<accession>A0A8J8PGG4</accession>
<proteinExistence type="inferred from homology"/>
<dbReference type="PANTHER" id="PTHR30314:SF3">
    <property type="entry name" value="MITOCHONDRIAL DIVISION PROTEIN FSZA"/>
    <property type="match status" value="1"/>
</dbReference>
<feature type="binding site" evidence="8">
    <location>
        <position position="179"/>
    </location>
    <ligand>
        <name>GTP</name>
        <dbReference type="ChEBI" id="CHEBI:37565"/>
    </ligand>
</feature>
<dbReference type="Proteomes" id="UP000752814">
    <property type="component" value="Unassembled WGS sequence"/>
</dbReference>
<keyword evidence="3 8" id="KW-0132">Cell division</keyword>
<keyword evidence="6 8" id="KW-0717">Septation</keyword>
<dbReference type="SUPFAM" id="SSF55307">
    <property type="entry name" value="Tubulin C-terminal domain-like"/>
    <property type="match status" value="1"/>
</dbReference>
<feature type="binding site" evidence="8">
    <location>
        <position position="175"/>
    </location>
    <ligand>
        <name>GTP</name>
        <dbReference type="ChEBI" id="CHEBI:37565"/>
    </ligand>
</feature>
<keyword evidence="4 8" id="KW-0547">Nucleotide-binding</keyword>
<evidence type="ECO:0000259" key="12">
    <source>
        <dbReference type="SMART" id="SM00864"/>
    </source>
</evidence>
<keyword evidence="5 8" id="KW-0342">GTP-binding</keyword>
<dbReference type="PANTHER" id="PTHR30314">
    <property type="entry name" value="CELL DIVISION PROTEIN FTSZ-RELATED"/>
    <property type="match status" value="1"/>
</dbReference>
<name>A0A8J8PGG4_9ARCH</name>
<dbReference type="Pfam" id="PF00091">
    <property type="entry name" value="Tubulin"/>
    <property type="match status" value="1"/>
</dbReference>
<dbReference type="Gene3D" id="3.30.1330.20">
    <property type="entry name" value="Tubulin/FtsZ, C-terminal domain"/>
    <property type="match status" value="1"/>
</dbReference>
<dbReference type="InterPro" id="IPR020805">
    <property type="entry name" value="Cell_div_FtsZ_CS"/>
</dbReference>
<dbReference type="PROSITE" id="PS01134">
    <property type="entry name" value="FTSZ_1"/>
    <property type="match status" value="1"/>
</dbReference>
<dbReference type="InterPro" id="IPR036525">
    <property type="entry name" value="Tubulin/FtsZ_GTPase_sf"/>
</dbReference>
<feature type="compositionally biased region" description="Polar residues" evidence="11">
    <location>
        <begin position="12"/>
        <end position="30"/>
    </location>
</feature>
<evidence type="ECO:0000256" key="3">
    <source>
        <dbReference type="ARBA" id="ARBA00022618"/>
    </source>
</evidence>
<gene>
    <name evidence="8" type="primary">ftsZ</name>
    <name evidence="14" type="ORF">A3207_06605</name>
</gene>
<dbReference type="InterPro" id="IPR045061">
    <property type="entry name" value="FtsZ/CetZ"/>
</dbReference>
<dbReference type="GO" id="GO:0005737">
    <property type="term" value="C:cytoplasm"/>
    <property type="evidence" value="ECO:0007669"/>
    <property type="project" value="UniProtKB-SubCell"/>
</dbReference>
<evidence type="ECO:0000256" key="7">
    <source>
        <dbReference type="ARBA" id="ARBA00023306"/>
    </source>
</evidence>
<comment type="function">
    <text evidence="8">Essential cell division protein that forms a contractile ring structure (Z ring) at the future cell division site. The regulation of the ring assembly controls the timing and the location of cell division. One of the functions of the FtsZ ring is to recruit other cell division proteins to the septum to produce a new cell wall between the dividing cells. Binds GTP and shows GTPase activity.</text>
</comment>
<dbReference type="CDD" id="cd02201">
    <property type="entry name" value="FtsZ_type1"/>
    <property type="match status" value="1"/>
</dbReference>
<dbReference type="Gene3D" id="3.40.50.1440">
    <property type="entry name" value="Tubulin/FtsZ, GTPase domain"/>
    <property type="match status" value="1"/>
</dbReference>
<dbReference type="RefSeq" id="WP_020449555.1">
    <property type="nucleotide sequence ID" value="NZ_CAYAXV010000003.1"/>
</dbReference>